<dbReference type="SUPFAM" id="SSF46785">
    <property type="entry name" value="Winged helix' DNA-binding domain"/>
    <property type="match status" value="1"/>
</dbReference>
<feature type="domain" description="PTS EIIA type-2" evidence="6">
    <location>
        <begin position="519"/>
        <end position="658"/>
    </location>
</feature>
<dbReference type="PROSITE" id="PS51372">
    <property type="entry name" value="PRD_2"/>
    <property type="match status" value="2"/>
</dbReference>
<dbReference type="CDD" id="cd05568">
    <property type="entry name" value="PTS_IIB_bgl_like"/>
    <property type="match status" value="1"/>
</dbReference>
<dbReference type="PROSITE" id="PS00372">
    <property type="entry name" value="PTS_EIIA_TYPE_2_HIS"/>
    <property type="match status" value="1"/>
</dbReference>
<comment type="caution">
    <text evidence="9">The sequence shown here is derived from an EMBL/GenBank/DDBJ whole genome shotgun (WGS) entry which is preliminary data.</text>
</comment>
<organism evidence="9 10">
    <name type="scientific">Alkalibaculum bacchi</name>
    <dbReference type="NCBI Taxonomy" id="645887"/>
    <lineage>
        <taxon>Bacteria</taxon>
        <taxon>Bacillati</taxon>
        <taxon>Bacillota</taxon>
        <taxon>Clostridia</taxon>
        <taxon>Eubacteriales</taxon>
        <taxon>Eubacteriaceae</taxon>
        <taxon>Alkalibaculum</taxon>
    </lineage>
</organism>
<dbReference type="InterPro" id="IPR036634">
    <property type="entry name" value="PRD_sf"/>
</dbReference>
<dbReference type="InterPro" id="IPR011608">
    <property type="entry name" value="PRD"/>
</dbReference>
<feature type="domain" description="PTS EIIB type-2" evidence="7">
    <location>
        <begin position="421"/>
        <end position="510"/>
    </location>
</feature>
<dbReference type="InterPro" id="IPR003501">
    <property type="entry name" value="PTS_EIIB_2/3"/>
</dbReference>
<keyword evidence="3" id="KW-0805">Transcription regulation</keyword>
<proteinExistence type="predicted"/>
<name>A0A366I0C9_9FIRM</name>
<dbReference type="Pfam" id="PF08279">
    <property type="entry name" value="HTH_11"/>
    <property type="match status" value="1"/>
</dbReference>
<evidence type="ECO:0000259" key="6">
    <source>
        <dbReference type="PROSITE" id="PS51094"/>
    </source>
</evidence>
<dbReference type="PROSITE" id="PS51099">
    <property type="entry name" value="PTS_EIIB_TYPE_2"/>
    <property type="match status" value="1"/>
</dbReference>
<evidence type="ECO:0000259" key="7">
    <source>
        <dbReference type="PROSITE" id="PS51099"/>
    </source>
</evidence>
<dbReference type="InterPro" id="IPR036095">
    <property type="entry name" value="PTS_EIIB-like_sf"/>
</dbReference>
<dbReference type="Pfam" id="PF00359">
    <property type="entry name" value="PTS_EIIA_2"/>
    <property type="match status" value="1"/>
</dbReference>
<dbReference type="SUPFAM" id="SSF63520">
    <property type="entry name" value="PTS-regulatory domain, PRD"/>
    <property type="match status" value="2"/>
</dbReference>
<dbReference type="PANTHER" id="PTHR30185:SF18">
    <property type="entry name" value="TRANSCRIPTIONAL REGULATOR MTLR"/>
    <property type="match status" value="1"/>
</dbReference>
<evidence type="ECO:0000256" key="3">
    <source>
        <dbReference type="ARBA" id="ARBA00023015"/>
    </source>
</evidence>
<dbReference type="Pfam" id="PF02302">
    <property type="entry name" value="PTS_IIB"/>
    <property type="match status" value="1"/>
</dbReference>
<protein>
    <submittedName>
        <fullName evidence="9">Transcriptional antiterminator</fullName>
    </submittedName>
</protein>
<dbReference type="InterPro" id="IPR013196">
    <property type="entry name" value="HTH_11"/>
</dbReference>
<dbReference type="PROSITE" id="PS51094">
    <property type="entry name" value="PTS_EIIA_TYPE_2"/>
    <property type="match status" value="1"/>
</dbReference>
<evidence type="ECO:0000256" key="2">
    <source>
        <dbReference type="ARBA" id="ARBA00022737"/>
    </source>
</evidence>
<dbReference type="GO" id="GO:0009401">
    <property type="term" value="P:phosphoenolpyruvate-dependent sugar phosphotransferase system"/>
    <property type="evidence" value="ECO:0007669"/>
    <property type="project" value="InterPro"/>
</dbReference>
<dbReference type="GO" id="GO:0006355">
    <property type="term" value="P:regulation of DNA-templated transcription"/>
    <property type="evidence" value="ECO:0007669"/>
    <property type="project" value="InterPro"/>
</dbReference>
<evidence type="ECO:0000313" key="9">
    <source>
        <dbReference type="EMBL" id="RBP58737.1"/>
    </source>
</evidence>
<keyword evidence="5" id="KW-0804">Transcription</keyword>
<dbReference type="Pfam" id="PF05043">
    <property type="entry name" value="Mga"/>
    <property type="match status" value="1"/>
</dbReference>
<dbReference type="InterPro" id="IPR007737">
    <property type="entry name" value="Mga_HTH"/>
</dbReference>
<evidence type="ECO:0000256" key="1">
    <source>
        <dbReference type="ARBA" id="ARBA00022679"/>
    </source>
</evidence>
<dbReference type="SUPFAM" id="SSF55804">
    <property type="entry name" value="Phoshotransferase/anion transport protein"/>
    <property type="match status" value="1"/>
</dbReference>
<dbReference type="InterPro" id="IPR050661">
    <property type="entry name" value="BglG_antiterminators"/>
</dbReference>
<dbReference type="Proteomes" id="UP000253490">
    <property type="component" value="Unassembled WGS sequence"/>
</dbReference>
<dbReference type="Gene3D" id="3.40.50.2300">
    <property type="match status" value="1"/>
</dbReference>
<dbReference type="InterPro" id="IPR016152">
    <property type="entry name" value="PTrfase/Anion_transptr"/>
</dbReference>
<reference evidence="9 10" key="1">
    <citation type="submission" date="2018-06" db="EMBL/GenBank/DDBJ databases">
        <title>Genomic Encyclopedia of Type Strains, Phase IV (KMG-IV): sequencing the most valuable type-strain genomes for metagenomic binning, comparative biology and taxonomic classification.</title>
        <authorList>
            <person name="Goeker M."/>
        </authorList>
    </citation>
    <scope>NUCLEOTIDE SEQUENCE [LARGE SCALE GENOMIC DNA]</scope>
    <source>
        <strain evidence="9 10">DSM 22112</strain>
    </source>
</reference>
<dbReference type="InterPro" id="IPR036388">
    <property type="entry name" value="WH-like_DNA-bd_sf"/>
</dbReference>
<keyword evidence="1" id="KW-0808">Transferase</keyword>
<dbReference type="Gene3D" id="1.10.10.10">
    <property type="entry name" value="Winged helix-like DNA-binding domain superfamily/Winged helix DNA-binding domain"/>
    <property type="match status" value="2"/>
</dbReference>
<feature type="domain" description="PRD" evidence="8">
    <location>
        <begin position="313"/>
        <end position="420"/>
    </location>
</feature>
<keyword evidence="10" id="KW-1185">Reference proteome</keyword>
<dbReference type="Gene3D" id="1.10.1790.10">
    <property type="entry name" value="PRD domain"/>
    <property type="match status" value="2"/>
</dbReference>
<dbReference type="AlphaFoldDB" id="A0A366I0C9"/>
<evidence type="ECO:0000256" key="5">
    <source>
        <dbReference type="ARBA" id="ARBA00023163"/>
    </source>
</evidence>
<keyword evidence="4" id="KW-0010">Activator</keyword>
<keyword evidence="2" id="KW-0677">Repeat</keyword>
<dbReference type="EMBL" id="QNRX01000021">
    <property type="protein sequence ID" value="RBP58737.1"/>
    <property type="molecule type" value="Genomic_DNA"/>
</dbReference>
<sequence length="658" mass="74625">MQILFSKEDGAITINQLASKLSVSNRTVRNDLDKLETYLNTLQGEIKIIKKPRIGIWFEYDEQGRQSLEKLVNYRSIYLEPYSSEERQRFIIKKLIQSFHPVSLQSLADNLIVSRVTISKDLETVDKRLEKYNLSLVKKKNQGISIDGDEKNWRKAASDLIAQIKEEQELKDILMKSDDPIGNNRLNIQDTNNIKDLIPQIELTKIEKIITEAESQLSSPLSDEAFTGLVIHIAISIERLKQKKDIKMPSNNLEDIKKNKEYPVAAWIGMRLEKEIHIKIPESEIAYIALHIIGAKPMEVIDIGNNKESILNDIDSSILDATKEIIGLVANILSVPLSDDKSLLIGLSLHLKTAVNRLKYGLSLRNPLLDQIKEKYPSVFGASWATSIIFERRFNIQITEEEIGYIAIHIGAALERSKSNYRAIVVCSTGVGTSQLVVSRLKNRIKNIEIIGVSSLHELASYEQNKYDIIISTIPIPEKDKPVVSISVFVDENDISLILQKINDLSSEKRDNNKYSISSLLNKKLIFLQESFSSRIEVIKEIGDMLNKEGYVTEEFTISALSREKLTSTAVGNGVAIPHGKDTYVNRPIIAVIILNEPIDWGGYPVDIIFYLALHFESSKETKNFFKKFHGLVDNQNQLITIRNTKNIDVLYQILIDL</sequence>
<dbReference type="Gene3D" id="3.40.930.10">
    <property type="entry name" value="Mannitol-specific EII, Chain A"/>
    <property type="match status" value="1"/>
</dbReference>
<dbReference type="CDD" id="cd00211">
    <property type="entry name" value="PTS_IIA_fru"/>
    <property type="match status" value="1"/>
</dbReference>
<dbReference type="PANTHER" id="PTHR30185">
    <property type="entry name" value="CRYPTIC BETA-GLUCOSIDE BGL OPERON ANTITERMINATOR"/>
    <property type="match status" value="1"/>
</dbReference>
<feature type="domain" description="PRD" evidence="8">
    <location>
        <begin position="197"/>
        <end position="302"/>
    </location>
</feature>
<accession>A0A366I0C9</accession>
<dbReference type="InterPro" id="IPR036390">
    <property type="entry name" value="WH_DNA-bd_sf"/>
</dbReference>
<dbReference type="InterPro" id="IPR013011">
    <property type="entry name" value="PTS_EIIB_2"/>
</dbReference>
<dbReference type="GO" id="GO:0008982">
    <property type="term" value="F:protein-N(PI)-phosphohistidine-sugar phosphotransferase activity"/>
    <property type="evidence" value="ECO:0007669"/>
    <property type="project" value="InterPro"/>
</dbReference>
<evidence type="ECO:0000256" key="4">
    <source>
        <dbReference type="ARBA" id="ARBA00023159"/>
    </source>
</evidence>
<evidence type="ECO:0000313" key="10">
    <source>
        <dbReference type="Proteomes" id="UP000253490"/>
    </source>
</evidence>
<dbReference type="Pfam" id="PF00874">
    <property type="entry name" value="PRD"/>
    <property type="match status" value="2"/>
</dbReference>
<dbReference type="SUPFAM" id="SSF52794">
    <property type="entry name" value="PTS system IIB component-like"/>
    <property type="match status" value="1"/>
</dbReference>
<dbReference type="InterPro" id="IPR002178">
    <property type="entry name" value="PTS_EIIA_type-2_dom"/>
</dbReference>
<evidence type="ECO:0000259" key="8">
    <source>
        <dbReference type="PROSITE" id="PS51372"/>
    </source>
</evidence>
<gene>
    <name evidence="9" type="ORF">DES36_12120</name>
</gene>